<sequence length="95" mass="10849">MILRDDGDVDNESSHEETSTSGSEGYYSDEVMLVEKLEFPNIPHPRPYKLQWLSEKGEIIVNKQVNVELTLGKYKDEILYGVVPMEATHILLGRL</sequence>
<comment type="caution">
    <text evidence="2">The sequence shown here is derived from an EMBL/GenBank/DDBJ whole genome shotgun (WGS) entry which is preliminary data.</text>
</comment>
<protein>
    <submittedName>
        <fullName evidence="2">Uncharacterized protein</fullName>
    </submittedName>
</protein>
<proteinExistence type="predicted"/>
<evidence type="ECO:0000313" key="3">
    <source>
        <dbReference type="Proteomes" id="UP000257109"/>
    </source>
</evidence>
<feature type="region of interest" description="Disordered" evidence="1">
    <location>
        <begin position="1"/>
        <end position="27"/>
    </location>
</feature>
<dbReference type="Proteomes" id="UP000257109">
    <property type="component" value="Unassembled WGS sequence"/>
</dbReference>
<name>A0A371FGY4_MUCPR</name>
<organism evidence="2 3">
    <name type="scientific">Mucuna pruriens</name>
    <name type="common">Velvet bean</name>
    <name type="synonym">Dolichos pruriens</name>
    <dbReference type="NCBI Taxonomy" id="157652"/>
    <lineage>
        <taxon>Eukaryota</taxon>
        <taxon>Viridiplantae</taxon>
        <taxon>Streptophyta</taxon>
        <taxon>Embryophyta</taxon>
        <taxon>Tracheophyta</taxon>
        <taxon>Spermatophyta</taxon>
        <taxon>Magnoliopsida</taxon>
        <taxon>eudicotyledons</taxon>
        <taxon>Gunneridae</taxon>
        <taxon>Pentapetalae</taxon>
        <taxon>rosids</taxon>
        <taxon>fabids</taxon>
        <taxon>Fabales</taxon>
        <taxon>Fabaceae</taxon>
        <taxon>Papilionoideae</taxon>
        <taxon>50 kb inversion clade</taxon>
        <taxon>NPAAA clade</taxon>
        <taxon>indigoferoid/millettioid clade</taxon>
        <taxon>Phaseoleae</taxon>
        <taxon>Mucuna</taxon>
    </lineage>
</organism>
<dbReference type="OrthoDB" id="1747743at2759"/>
<dbReference type="PANTHER" id="PTHR35046:SF9">
    <property type="entry name" value="RNA-DIRECTED DNA POLYMERASE"/>
    <property type="match status" value="1"/>
</dbReference>
<keyword evidence="3" id="KW-1185">Reference proteome</keyword>
<dbReference type="EMBL" id="QJKJ01009135">
    <property type="protein sequence ID" value="RDX77584.1"/>
    <property type="molecule type" value="Genomic_DNA"/>
</dbReference>
<reference evidence="2" key="1">
    <citation type="submission" date="2018-05" db="EMBL/GenBank/DDBJ databases">
        <title>Draft genome of Mucuna pruriens seed.</title>
        <authorList>
            <person name="Nnadi N.E."/>
            <person name="Vos R."/>
            <person name="Hasami M.H."/>
            <person name="Devisetty U.K."/>
            <person name="Aguiy J.C."/>
        </authorList>
    </citation>
    <scope>NUCLEOTIDE SEQUENCE [LARGE SCALE GENOMIC DNA]</scope>
    <source>
        <strain evidence="2">JCA_2017</strain>
    </source>
</reference>
<evidence type="ECO:0000313" key="2">
    <source>
        <dbReference type="EMBL" id="RDX77584.1"/>
    </source>
</evidence>
<dbReference type="CDD" id="cd00303">
    <property type="entry name" value="retropepsin_like"/>
    <property type="match status" value="1"/>
</dbReference>
<dbReference type="AlphaFoldDB" id="A0A371FGY4"/>
<gene>
    <name evidence="2" type="ORF">CR513_42262</name>
</gene>
<accession>A0A371FGY4</accession>
<evidence type="ECO:0000256" key="1">
    <source>
        <dbReference type="SAM" id="MobiDB-lite"/>
    </source>
</evidence>
<dbReference type="PANTHER" id="PTHR35046">
    <property type="entry name" value="ZINC KNUCKLE (CCHC-TYPE) FAMILY PROTEIN"/>
    <property type="match status" value="1"/>
</dbReference>
<feature type="non-terminal residue" evidence="2">
    <location>
        <position position="1"/>
    </location>
</feature>
<feature type="compositionally biased region" description="Basic and acidic residues" evidence="1">
    <location>
        <begin position="1"/>
        <end position="18"/>
    </location>
</feature>